<dbReference type="AlphaFoldDB" id="A0A1A8T1C9"/>
<organism evidence="6 7">
    <name type="scientific">Marinomonas spartinae</name>
    <dbReference type="NCBI Taxonomy" id="1792290"/>
    <lineage>
        <taxon>Bacteria</taxon>
        <taxon>Pseudomonadati</taxon>
        <taxon>Pseudomonadota</taxon>
        <taxon>Gammaproteobacteria</taxon>
        <taxon>Oceanospirillales</taxon>
        <taxon>Oceanospirillaceae</taxon>
        <taxon>Marinomonas</taxon>
    </lineage>
</organism>
<dbReference type="Pfam" id="PF00126">
    <property type="entry name" value="HTH_1"/>
    <property type="match status" value="1"/>
</dbReference>
<reference evidence="6 7" key="1">
    <citation type="submission" date="2016-06" db="EMBL/GenBank/DDBJ databases">
        <authorList>
            <person name="Kjaerup R.B."/>
            <person name="Dalgaard T.S."/>
            <person name="Juul-Madsen H.R."/>
        </authorList>
    </citation>
    <scope>NUCLEOTIDE SEQUENCE [LARGE SCALE GENOMIC DNA]</scope>
    <source>
        <strain evidence="6 7">CECT 8886</strain>
    </source>
</reference>
<dbReference type="InterPro" id="IPR000847">
    <property type="entry name" value="LysR_HTH_N"/>
</dbReference>
<evidence type="ECO:0000256" key="4">
    <source>
        <dbReference type="ARBA" id="ARBA00023163"/>
    </source>
</evidence>
<dbReference type="GO" id="GO:0003700">
    <property type="term" value="F:DNA-binding transcription factor activity"/>
    <property type="evidence" value="ECO:0007669"/>
    <property type="project" value="InterPro"/>
</dbReference>
<dbReference type="SUPFAM" id="SSF53850">
    <property type="entry name" value="Periplasmic binding protein-like II"/>
    <property type="match status" value="1"/>
</dbReference>
<proteinExistence type="inferred from homology"/>
<evidence type="ECO:0000313" key="7">
    <source>
        <dbReference type="Proteomes" id="UP000092544"/>
    </source>
</evidence>
<dbReference type="FunFam" id="1.10.10.10:FF:000001">
    <property type="entry name" value="LysR family transcriptional regulator"/>
    <property type="match status" value="1"/>
</dbReference>
<evidence type="ECO:0000256" key="2">
    <source>
        <dbReference type="ARBA" id="ARBA00023015"/>
    </source>
</evidence>
<dbReference type="InterPro" id="IPR058163">
    <property type="entry name" value="LysR-type_TF_proteobact-type"/>
</dbReference>
<dbReference type="PROSITE" id="PS50931">
    <property type="entry name" value="HTH_LYSR"/>
    <property type="match status" value="1"/>
</dbReference>
<evidence type="ECO:0000256" key="3">
    <source>
        <dbReference type="ARBA" id="ARBA00023125"/>
    </source>
</evidence>
<comment type="similarity">
    <text evidence="1">Belongs to the LysR transcriptional regulatory family.</text>
</comment>
<keyword evidence="3" id="KW-0238">DNA-binding</keyword>
<keyword evidence="4" id="KW-0804">Transcription</keyword>
<sequence>MQMLDDLKIFITAANKNSLTAAAQHLDMTIATVSRRISALEQKLGCELLHRSTKGLTLTPAGEAYYQECAEFVDALDQRISNLDQTLNSLQGDLKVLAPVNLGSGPLDAFWQGFIQLYPDIRLDIELSNTLQDIISTRADIALRSGPQPNSSLIQKRLGHIEPILVASPNMPHPLPHSIEELKNAPSIASQMFSDWPLINSAGERHALNKDHQHISNDMNITLNLTKAGAGISLIPMSIVNTDLKKGELIRVLPEWRGQDREIYLVWPYRRSLSARASLFKDELMSFLEKQTWFHPTP</sequence>
<dbReference type="InterPro" id="IPR036390">
    <property type="entry name" value="WH_DNA-bd_sf"/>
</dbReference>
<dbReference type="GO" id="GO:0043565">
    <property type="term" value="F:sequence-specific DNA binding"/>
    <property type="evidence" value="ECO:0007669"/>
    <property type="project" value="TreeGrafter"/>
</dbReference>
<name>A0A1A8T1C9_9GAMM</name>
<accession>A0A1A8T1C9</accession>
<dbReference type="SUPFAM" id="SSF46785">
    <property type="entry name" value="Winged helix' DNA-binding domain"/>
    <property type="match status" value="1"/>
</dbReference>
<dbReference type="PANTHER" id="PTHR30537:SF5">
    <property type="entry name" value="HTH-TYPE TRANSCRIPTIONAL ACTIVATOR TTDR-RELATED"/>
    <property type="match status" value="1"/>
</dbReference>
<gene>
    <name evidence="6" type="primary">dmlR_3</name>
    <name evidence="6" type="ORF">MSP8886_00280</name>
</gene>
<protein>
    <submittedName>
        <fullName evidence="6">HTH-type transcriptional regulator DmlR</fullName>
    </submittedName>
</protein>
<dbReference type="Pfam" id="PF03466">
    <property type="entry name" value="LysR_substrate"/>
    <property type="match status" value="1"/>
</dbReference>
<dbReference type="EMBL" id="FLOB01000001">
    <property type="protein sequence ID" value="SBS25440.1"/>
    <property type="molecule type" value="Genomic_DNA"/>
</dbReference>
<dbReference type="Gene3D" id="1.10.10.10">
    <property type="entry name" value="Winged helix-like DNA-binding domain superfamily/Winged helix DNA-binding domain"/>
    <property type="match status" value="1"/>
</dbReference>
<evidence type="ECO:0000256" key="1">
    <source>
        <dbReference type="ARBA" id="ARBA00009437"/>
    </source>
</evidence>
<keyword evidence="2" id="KW-0805">Transcription regulation</keyword>
<dbReference type="GO" id="GO:0006351">
    <property type="term" value="P:DNA-templated transcription"/>
    <property type="evidence" value="ECO:0007669"/>
    <property type="project" value="TreeGrafter"/>
</dbReference>
<evidence type="ECO:0000313" key="6">
    <source>
        <dbReference type="EMBL" id="SBS25440.1"/>
    </source>
</evidence>
<dbReference type="PANTHER" id="PTHR30537">
    <property type="entry name" value="HTH-TYPE TRANSCRIPTIONAL REGULATOR"/>
    <property type="match status" value="1"/>
</dbReference>
<evidence type="ECO:0000259" key="5">
    <source>
        <dbReference type="PROSITE" id="PS50931"/>
    </source>
</evidence>
<dbReference type="InterPro" id="IPR005119">
    <property type="entry name" value="LysR_subst-bd"/>
</dbReference>
<dbReference type="Gene3D" id="3.40.190.290">
    <property type="match status" value="1"/>
</dbReference>
<dbReference type="InterPro" id="IPR036388">
    <property type="entry name" value="WH-like_DNA-bd_sf"/>
</dbReference>
<dbReference type="CDD" id="cd08422">
    <property type="entry name" value="PBP2_CrgA_like"/>
    <property type="match status" value="1"/>
</dbReference>
<dbReference type="Proteomes" id="UP000092544">
    <property type="component" value="Unassembled WGS sequence"/>
</dbReference>
<dbReference type="STRING" id="1792290.MSP8886_00280"/>
<feature type="domain" description="HTH lysR-type" evidence="5">
    <location>
        <begin position="1"/>
        <end position="59"/>
    </location>
</feature>
<keyword evidence="7" id="KW-1185">Reference proteome</keyword>